<dbReference type="GO" id="GO:0005634">
    <property type="term" value="C:nucleus"/>
    <property type="evidence" value="ECO:0007669"/>
    <property type="project" value="TreeGrafter"/>
</dbReference>
<dbReference type="Gene3D" id="2.20.25.10">
    <property type="match status" value="1"/>
</dbReference>
<dbReference type="GO" id="GO:0031440">
    <property type="term" value="P:regulation of mRNA 3'-end processing"/>
    <property type="evidence" value="ECO:0007669"/>
    <property type="project" value="TreeGrafter"/>
</dbReference>
<feature type="domain" description="TFIIS-type" evidence="4">
    <location>
        <begin position="130"/>
        <end position="170"/>
    </location>
</feature>
<keyword evidence="1" id="KW-0479">Metal-binding</keyword>
<proteinExistence type="predicted"/>
<dbReference type="SMART" id="SM00440">
    <property type="entry name" value="ZnF_C2C2"/>
    <property type="match status" value="1"/>
</dbReference>
<dbReference type="Pfam" id="PF01096">
    <property type="entry name" value="Zn_ribbon_TFIIS"/>
    <property type="match status" value="1"/>
</dbReference>
<dbReference type="GO" id="GO:0006368">
    <property type="term" value="P:transcription elongation by RNA polymerase II"/>
    <property type="evidence" value="ECO:0007669"/>
    <property type="project" value="TreeGrafter"/>
</dbReference>
<organism evidence="5">
    <name type="scientific">viral metagenome</name>
    <dbReference type="NCBI Taxonomy" id="1070528"/>
    <lineage>
        <taxon>unclassified sequences</taxon>
        <taxon>metagenomes</taxon>
        <taxon>organismal metagenomes</taxon>
    </lineage>
</organism>
<dbReference type="GO" id="GO:0031564">
    <property type="term" value="P:transcription antitermination"/>
    <property type="evidence" value="ECO:0007669"/>
    <property type="project" value="TreeGrafter"/>
</dbReference>
<accession>A0A6C0KY94</accession>
<evidence type="ECO:0000256" key="1">
    <source>
        <dbReference type="ARBA" id="ARBA00022723"/>
    </source>
</evidence>
<dbReference type="PANTHER" id="PTHR11477">
    <property type="entry name" value="TRANSCRIPTION FACTOR S-II ZINC FINGER DOMAIN-CONTAINING PROTEIN"/>
    <property type="match status" value="1"/>
</dbReference>
<evidence type="ECO:0000259" key="4">
    <source>
        <dbReference type="PROSITE" id="PS51133"/>
    </source>
</evidence>
<sequence length="171" mass="20357">MNAKPVLDPETFRKEIRTYIYSKIPDDKITKNIEKSIFNFSIKKAGKMKVIKKWNNEYFVLIYLNKFKVIFHNLKSKLVIEKLKNNIIKPHNISFMTHVELLPEKWKHQVQDKKLRLENKYFPKIEASTDNFTCGKCKSKACTYYQLQTRSADEPMTTFVTCTFCGNRWKC</sequence>
<dbReference type="GO" id="GO:0003676">
    <property type="term" value="F:nucleic acid binding"/>
    <property type="evidence" value="ECO:0007669"/>
    <property type="project" value="InterPro"/>
</dbReference>
<dbReference type="GO" id="GO:0008270">
    <property type="term" value="F:zinc ion binding"/>
    <property type="evidence" value="ECO:0007669"/>
    <property type="project" value="UniProtKB-KW"/>
</dbReference>
<keyword evidence="2" id="KW-0863">Zinc-finger</keyword>
<evidence type="ECO:0000313" key="5">
    <source>
        <dbReference type="EMBL" id="QHU22569.1"/>
    </source>
</evidence>
<dbReference type="PANTHER" id="PTHR11477:SF0">
    <property type="entry name" value="IP08861P-RELATED"/>
    <property type="match status" value="1"/>
</dbReference>
<dbReference type="PROSITE" id="PS51133">
    <property type="entry name" value="ZF_TFIIS_2"/>
    <property type="match status" value="1"/>
</dbReference>
<keyword evidence="3" id="KW-0862">Zinc</keyword>
<name>A0A6C0KY94_9ZZZZ</name>
<dbReference type="EMBL" id="MN741011">
    <property type="protein sequence ID" value="QHU22569.1"/>
    <property type="molecule type" value="Genomic_DNA"/>
</dbReference>
<evidence type="ECO:0000256" key="2">
    <source>
        <dbReference type="ARBA" id="ARBA00022771"/>
    </source>
</evidence>
<evidence type="ECO:0000256" key="3">
    <source>
        <dbReference type="ARBA" id="ARBA00022833"/>
    </source>
</evidence>
<dbReference type="AlphaFoldDB" id="A0A6C0KY94"/>
<protein>
    <recommendedName>
        <fullName evidence="4">TFIIS-type domain-containing protein</fullName>
    </recommendedName>
</protein>
<reference evidence="5" key="1">
    <citation type="journal article" date="2020" name="Nature">
        <title>Giant virus diversity and host interactions through global metagenomics.</title>
        <authorList>
            <person name="Schulz F."/>
            <person name="Roux S."/>
            <person name="Paez-Espino D."/>
            <person name="Jungbluth S."/>
            <person name="Walsh D.A."/>
            <person name="Denef V.J."/>
            <person name="McMahon K.D."/>
            <person name="Konstantinidis K.T."/>
            <person name="Eloe-Fadrosh E.A."/>
            <person name="Kyrpides N.C."/>
            <person name="Woyke T."/>
        </authorList>
    </citation>
    <scope>NUCLEOTIDE SEQUENCE</scope>
    <source>
        <strain evidence="5">GVMAG-S-ERX555907-102</strain>
    </source>
</reference>
<dbReference type="SUPFAM" id="SSF57783">
    <property type="entry name" value="Zinc beta-ribbon"/>
    <property type="match status" value="1"/>
</dbReference>
<dbReference type="PROSITE" id="PS00466">
    <property type="entry name" value="ZF_TFIIS_1"/>
    <property type="match status" value="1"/>
</dbReference>
<dbReference type="InterPro" id="IPR001222">
    <property type="entry name" value="Znf_TFIIS"/>
</dbReference>
<dbReference type="GO" id="GO:0006362">
    <property type="term" value="P:transcription elongation by RNA polymerase I"/>
    <property type="evidence" value="ECO:0007669"/>
    <property type="project" value="TreeGrafter"/>
</dbReference>
<dbReference type="CDD" id="cd13749">
    <property type="entry name" value="Zn-ribbon_TFIIS"/>
    <property type="match status" value="1"/>
</dbReference>